<evidence type="ECO:0000313" key="2">
    <source>
        <dbReference type="EMBL" id="TDL14055.1"/>
    </source>
</evidence>
<sequence>HRDVIPQKPFKWPTEAEVDALTERAGGLFIFASTVVGFLDESSYRAPERLSSILNAKPTASSSNLNPYANLDKLYHQILEYMLHAGPDSSEDTAFMFRRVVGTILLLRKPATCKDLIIKVPMEDQPMEAEDGPSEVENASNEEDDEPSKIEIFHKSFHDYLTDTARCTDIRLFIDPHIQHSIIAATCLNAMINLLESFPSQNIYRGEAPEECYNIPEWLCYAGSEWTEHGVVCLQDAQLLHLAKLFFSTTSLNWIRLLAMSEMDLHCFMRCIEQAAQLGLVWSPFLSISLQHLGASLSIPLGANRDDFKWGLAIQSFTFASVLAVGLPPADSGCYFACGFIDVLSPFSMISFSEINDWDFWDGFPLVWLENASVRARPGSPAQTAYYHILGCITFQQHNFEQSVEWFQRALPVDVLDHGHSFEVLRDMVAVRCYGAQEYRDFLDDKWCLPLQVVDSYIRSLERARECRADALFTLGNLYWMRFQLVDNASHSKDIDISIQHLQNAANAAPPNSLRLASLENLGRSLCMRYEFYGSHADIDAAEQSLREYKAQNCCDLIARFLPRDLGYAMYKSFKLRGQCEDIAKSIMYLTEFYGSGWDRDGVERDLDEAYDALRKLERNNPGAAVEIWKRCHNPKNWEDVWTLNRMIDRHSSCFDEASDASVIGSEDDVPMQEVSILTSISTDEYEVLQALLLMSGTTARA</sequence>
<dbReference type="AlphaFoldDB" id="A0A4Y7PFF8"/>
<feature type="non-terminal residue" evidence="2">
    <location>
        <position position="1"/>
    </location>
</feature>
<proteinExistence type="predicted"/>
<organism evidence="2 3">
    <name type="scientific">Rickenella mellea</name>
    <dbReference type="NCBI Taxonomy" id="50990"/>
    <lineage>
        <taxon>Eukaryota</taxon>
        <taxon>Fungi</taxon>
        <taxon>Dikarya</taxon>
        <taxon>Basidiomycota</taxon>
        <taxon>Agaricomycotina</taxon>
        <taxon>Agaricomycetes</taxon>
        <taxon>Hymenochaetales</taxon>
        <taxon>Rickenellaceae</taxon>
        <taxon>Rickenella</taxon>
    </lineage>
</organism>
<evidence type="ECO:0008006" key="4">
    <source>
        <dbReference type="Google" id="ProtNLM"/>
    </source>
</evidence>
<dbReference type="OrthoDB" id="3262196at2759"/>
<dbReference type="Proteomes" id="UP000294933">
    <property type="component" value="Unassembled WGS sequence"/>
</dbReference>
<feature type="compositionally biased region" description="Acidic residues" evidence="1">
    <location>
        <begin position="125"/>
        <end position="146"/>
    </location>
</feature>
<keyword evidence="3" id="KW-1185">Reference proteome</keyword>
<name>A0A4Y7PFF8_9AGAM</name>
<evidence type="ECO:0000313" key="3">
    <source>
        <dbReference type="Proteomes" id="UP000294933"/>
    </source>
</evidence>
<evidence type="ECO:0000256" key="1">
    <source>
        <dbReference type="SAM" id="MobiDB-lite"/>
    </source>
</evidence>
<dbReference type="Gene3D" id="1.25.40.10">
    <property type="entry name" value="Tetratricopeptide repeat domain"/>
    <property type="match status" value="1"/>
</dbReference>
<dbReference type="VEuPathDB" id="FungiDB:BD410DRAFT_867034"/>
<dbReference type="InterPro" id="IPR011990">
    <property type="entry name" value="TPR-like_helical_dom_sf"/>
</dbReference>
<dbReference type="STRING" id="50990.A0A4Y7PFF8"/>
<accession>A0A4Y7PFF8</accession>
<dbReference type="EMBL" id="ML170400">
    <property type="protein sequence ID" value="TDL14055.1"/>
    <property type="molecule type" value="Genomic_DNA"/>
</dbReference>
<gene>
    <name evidence="2" type="ORF">BD410DRAFT_867034</name>
</gene>
<feature type="region of interest" description="Disordered" evidence="1">
    <location>
        <begin position="124"/>
        <end position="146"/>
    </location>
</feature>
<protein>
    <recommendedName>
        <fullName evidence="4">TPR-like protein</fullName>
    </recommendedName>
</protein>
<reference evidence="2 3" key="1">
    <citation type="submission" date="2018-06" db="EMBL/GenBank/DDBJ databases">
        <title>A transcriptomic atlas of mushroom development highlights an independent origin of complex multicellularity.</title>
        <authorList>
            <consortium name="DOE Joint Genome Institute"/>
            <person name="Krizsan K."/>
            <person name="Almasi E."/>
            <person name="Merenyi Z."/>
            <person name="Sahu N."/>
            <person name="Viragh M."/>
            <person name="Koszo T."/>
            <person name="Mondo S."/>
            <person name="Kiss B."/>
            <person name="Balint B."/>
            <person name="Kues U."/>
            <person name="Barry K."/>
            <person name="Hegedus J.C."/>
            <person name="Henrissat B."/>
            <person name="Johnson J."/>
            <person name="Lipzen A."/>
            <person name="Ohm R."/>
            <person name="Nagy I."/>
            <person name="Pangilinan J."/>
            <person name="Yan J."/>
            <person name="Xiong Y."/>
            <person name="Grigoriev I.V."/>
            <person name="Hibbett D.S."/>
            <person name="Nagy L.G."/>
        </authorList>
    </citation>
    <scope>NUCLEOTIDE SEQUENCE [LARGE SCALE GENOMIC DNA]</scope>
    <source>
        <strain evidence="2 3">SZMC22713</strain>
    </source>
</reference>